<dbReference type="KEGG" id="rmar:GBA65_07900"/>
<keyword evidence="1" id="KW-0812">Transmembrane</keyword>
<accession>A0A6G8PW81</accession>
<gene>
    <name evidence="2" type="ORF">GBA65_07900</name>
</gene>
<proteinExistence type="predicted"/>
<sequence>MGKEVYVAGTVLSILISLALYLTGRREAGIFVGLWAPTILLLGERMDGEDRAPTRRRGFWRGA</sequence>
<evidence type="ECO:0000256" key="1">
    <source>
        <dbReference type="SAM" id="Phobius"/>
    </source>
</evidence>
<protein>
    <submittedName>
        <fullName evidence="2">Uncharacterized protein</fullName>
    </submittedName>
</protein>
<dbReference type="Proteomes" id="UP000502706">
    <property type="component" value="Chromosome"/>
</dbReference>
<keyword evidence="1" id="KW-1133">Transmembrane helix</keyword>
<name>A0A6G8PW81_9ACTN</name>
<evidence type="ECO:0000313" key="3">
    <source>
        <dbReference type="Proteomes" id="UP000502706"/>
    </source>
</evidence>
<organism evidence="2 3">
    <name type="scientific">Rubrobacter marinus</name>
    <dbReference type="NCBI Taxonomy" id="2653852"/>
    <lineage>
        <taxon>Bacteria</taxon>
        <taxon>Bacillati</taxon>
        <taxon>Actinomycetota</taxon>
        <taxon>Rubrobacteria</taxon>
        <taxon>Rubrobacterales</taxon>
        <taxon>Rubrobacteraceae</taxon>
        <taxon>Rubrobacter</taxon>
    </lineage>
</organism>
<evidence type="ECO:0000313" key="2">
    <source>
        <dbReference type="EMBL" id="QIN78460.1"/>
    </source>
</evidence>
<feature type="transmembrane region" description="Helical" evidence="1">
    <location>
        <begin position="6"/>
        <end position="24"/>
    </location>
</feature>
<dbReference type="AlphaFoldDB" id="A0A6G8PW81"/>
<dbReference type="EMBL" id="CP045121">
    <property type="protein sequence ID" value="QIN78460.1"/>
    <property type="molecule type" value="Genomic_DNA"/>
</dbReference>
<reference evidence="2 3" key="1">
    <citation type="submission" date="2019-10" db="EMBL/GenBank/DDBJ databases">
        <title>Rubrobacter sp nov SCSIO 52915 isolated from a deep-sea sediment in the South China Sea.</title>
        <authorList>
            <person name="Chen R.W."/>
        </authorList>
    </citation>
    <scope>NUCLEOTIDE SEQUENCE [LARGE SCALE GENOMIC DNA]</scope>
    <source>
        <strain evidence="2 3">SCSIO 52915</strain>
    </source>
</reference>
<keyword evidence="1" id="KW-0472">Membrane</keyword>
<keyword evidence="3" id="KW-1185">Reference proteome</keyword>
<dbReference type="RefSeq" id="WP_166396134.1">
    <property type="nucleotide sequence ID" value="NZ_CP045121.1"/>
</dbReference>